<organism evidence="4 5">
    <name type="scientific">Actinidia rufa</name>
    <dbReference type="NCBI Taxonomy" id="165716"/>
    <lineage>
        <taxon>Eukaryota</taxon>
        <taxon>Viridiplantae</taxon>
        <taxon>Streptophyta</taxon>
        <taxon>Embryophyta</taxon>
        <taxon>Tracheophyta</taxon>
        <taxon>Spermatophyta</taxon>
        <taxon>Magnoliopsida</taxon>
        <taxon>eudicotyledons</taxon>
        <taxon>Gunneridae</taxon>
        <taxon>Pentapetalae</taxon>
        <taxon>asterids</taxon>
        <taxon>Ericales</taxon>
        <taxon>Actinidiaceae</taxon>
        <taxon>Actinidia</taxon>
    </lineage>
</organism>
<dbReference type="PANTHER" id="PTHR23054:SF18">
    <property type="entry name" value="TERNARY COMPLEX FACTOR MIP1, LEUCINE-ZIPPER"/>
    <property type="match status" value="1"/>
</dbReference>
<dbReference type="EMBL" id="BJWL01000027">
    <property type="protein sequence ID" value="GFZ18628.1"/>
    <property type="molecule type" value="Genomic_DNA"/>
</dbReference>
<dbReference type="AlphaFoldDB" id="A0A7J0H6I0"/>
<name>A0A7J0H6I0_9ERIC</name>
<evidence type="ECO:0000259" key="2">
    <source>
        <dbReference type="Pfam" id="PF04784"/>
    </source>
</evidence>
<evidence type="ECO:0000313" key="5">
    <source>
        <dbReference type="Proteomes" id="UP000585474"/>
    </source>
</evidence>
<sequence length="647" mass="73178">MVNLAEKQWHFGFWFAEMGSGGRDSNKKPAVGVTSVHKRSKSFPDKRGLEEKEDNLDHFLEASHQPKLILQLEQKLQDQVVVRSALEKALGYRSSSHDITNEVSMPKPATELIREISVLEMEVVHIEQYLLSLYRKAFDQQSSPLTKDDRLKSPPTHPRGRYLPVSKSDITPRESSTTQATCPSLANPRNEHSNIREEMLVDPGVQRCHSSLSQWSVPLTRTSPPEELPDKAVRVGEEMLVDPGVQRCHSSLSQWSVPLTRTSPPEELLDKAVRACYSQPLSMMEYAQNASSNLISLAEHLGTRISDHVHVPETPNKLSEDMIKCMSAIYCKLANPPLTNQGFSSPNSFLSSTSAFSPKDQCDMWSPRFRKDSSFDVRLDNPFHVEGLKEFSGPYSTMVEVPCIYRDSLKLGDIEDMLQCFRSLIHQLERVDPRKMKNEEKLAFWINIHNALVMHAFLAYGIPQKNIKRVFLLLKAAYNVGGHIVSADTIQNSILGCRMSRPGQWLRLLLASRTKFKAGDARQAFAINHPEPLLHFALCSGSHSDPAVRVYKPKRVLQELEVAKEEYIRATFGIRKDHKILLPKVVESFAKDSGLCSAGVIELIQQYLPESVRKSVKKCKSGKSSKSIEWVPYNFGFRYLISKELVK</sequence>
<dbReference type="InterPro" id="IPR025757">
    <property type="entry name" value="MIP1_Leuzipper"/>
</dbReference>
<comment type="caution">
    <text evidence="4">The sequence shown here is derived from an EMBL/GenBank/DDBJ whole genome shotgun (WGS) entry which is preliminary data.</text>
</comment>
<dbReference type="Pfam" id="PF14389">
    <property type="entry name" value="Lzipper-MIP1"/>
    <property type="match status" value="1"/>
</dbReference>
<reference evidence="4 5" key="1">
    <citation type="submission" date="2019-07" db="EMBL/GenBank/DDBJ databases">
        <title>De Novo Assembly of kiwifruit Actinidia rufa.</title>
        <authorList>
            <person name="Sugita-Konishi S."/>
            <person name="Sato K."/>
            <person name="Mori E."/>
            <person name="Abe Y."/>
            <person name="Kisaki G."/>
            <person name="Hamano K."/>
            <person name="Suezawa K."/>
            <person name="Otani M."/>
            <person name="Fukuda T."/>
            <person name="Manabe T."/>
            <person name="Gomi K."/>
            <person name="Tabuchi M."/>
            <person name="Akimitsu K."/>
            <person name="Kataoka I."/>
        </authorList>
    </citation>
    <scope>NUCLEOTIDE SEQUENCE [LARGE SCALE GENOMIC DNA]</scope>
    <source>
        <strain evidence="5">cv. Fuchu</strain>
    </source>
</reference>
<feature type="domain" description="Ternary complex factor MIP1 leucine-zipper" evidence="3">
    <location>
        <begin position="69"/>
        <end position="140"/>
    </location>
</feature>
<evidence type="ECO:0000259" key="3">
    <source>
        <dbReference type="Pfam" id="PF14389"/>
    </source>
</evidence>
<evidence type="ECO:0000313" key="4">
    <source>
        <dbReference type="EMBL" id="GFZ18628.1"/>
    </source>
</evidence>
<accession>A0A7J0H6I0</accession>
<keyword evidence="5" id="KW-1185">Reference proteome</keyword>
<feature type="region of interest" description="Disordered" evidence="1">
    <location>
        <begin position="142"/>
        <end position="192"/>
    </location>
</feature>
<feature type="domain" description="DUF547" evidence="2">
    <location>
        <begin position="434"/>
        <end position="568"/>
    </location>
</feature>
<dbReference type="OrthoDB" id="418495at2759"/>
<feature type="compositionally biased region" description="Polar residues" evidence="1">
    <location>
        <begin position="173"/>
        <end position="184"/>
    </location>
</feature>
<gene>
    <name evidence="4" type="ORF">Acr_27g0003670</name>
</gene>
<dbReference type="InterPro" id="IPR006869">
    <property type="entry name" value="DUF547"/>
</dbReference>
<dbReference type="Proteomes" id="UP000585474">
    <property type="component" value="Unassembled WGS sequence"/>
</dbReference>
<evidence type="ECO:0000256" key="1">
    <source>
        <dbReference type="SAM" id="MobiDB-lite"/>
    </source>
</evidence>
<proteinExistence type="predicted"/>
<dbReference type="Pfam" id="PF04784">
    <property type="entry name" value="DUF547"/>
    <property type="match status" value="1"/>
</dbReference>
<protein>
    <submittedName>
        <fullName evidence="4">Electron transporter, putative</fullName>
    </submittedName>
</protein>
<dbReference type="PANTHER" id="PTHR23054">
    <property type="entry name" value="TERNARY COMPLEX FACTOR MIP1, LEUCINE-ZIPPER-RELATED"/>
    <property type="match status" value="1"/>
</dbReference>